<evidence type="ECO:0000313" key="7">
    <source>
        <dbReference type="EMBL" id="APH71844.1"/>
    </source>
</evidence>
<dbReference type="InterPro" id="IPR023035">
    <property type="entry name" value="Ribosomal_uS9_bac/plastid"/>
</dbReference>
<keyword evidence="3 5" id="KW-0687">Ribonucleoprotein</keyword>
<dbReference type="Pfam" id="PF00380">
    <property type="entry name" value="Ribosomal_S9"/>
    <property type="match status" value="1"/>
</dbReference>
<proteinExistence type="inferred from homology"/>
<dbReference type="SUPFAM" id="SSF54211">
    <property type="entry name" value="Ribosomal protein S5 domain 2-like"/>
    <property type="match status" value="1"/>
</dbReference>
<dbReference type="InterPro" id="IPR020568">
    <property type="entry name" value="Ribosomal_Su5_D2-typ_SF"/>
</dbReference>
<keyword evidence="8" id="KW-1185">Reference proteome</keyword>
<organism evidence="7 8">
    <name type="scientific">Aquibium oceanicum</name>
    <dbReference type="NCBI Taxonomy" id="1670800"/>
    <lineage>
        <taxon>Bacteria</taxon>
        <taxon>Pseudomonadati</taxon>
        <taxon>Pseudomonadota</taxon>
        <taxon>Alphaproteobacteria</taxon>
        <taxon>Hyphomicrobiales</taxon>
        <taxon>Phyllobacteriaceae</taxon>
        <taxon>Aquibium</taxon>
    </lineage>
</organism>
<dbReference type="RefSeq" id="WP_072604022.1">
    <property type="nucleotide sequence ID" value="NZ_CP018171.1"/>
</dbReference>
<evidence type="ECO:0000256" key="4">
    <source>
        <dbReference type="ARBA" id="ARBA00035259"/>
    </source>
</evidence>
<name>A0A1L3SR14_9HYPH</name>
<dbReference type="Proteomes" id="UP000182840">
    <property type="component" value="Chromosome"/>
</dbReference>
<comment type="similarity">
    <text evidence="1 5 6">Belongs to the universal ribosomal protein uS9 family.</text>
</comment>
<evidence type="ECO:0000256" key="1">
    <source>
        <dbReference type="ARBA" id="ARBA00005251"/>
    </source>
</evidence>
<dbReference type="FunFam" id="3.30.230.10:FF:000001">
    <property type="entry name" value="30S ribosomal protein S9"/>
    <property type="match status" value="1"/>
</dbReference>
<dbReference type="OrthoDB" id="9803965at2"/>
<dbReference type="NCBIfam" id="NF001099">
    <property type="entry name" value="PRK00132.1"/>
    <property type="match status" value="1"/>
</dbReference>
<sequence>MADLNSLADLGTATGVTSEQPAAPVHVQKLDAQGRAYATGKRKDAIARVWVRPGTGRITVNDKDFNAYFARPVLQMILKQPILAANREGQYDVIATVVGGGLSGQAGAVRHGISKALTYYEPTLRSVLKKGGFLTRDSRTVERKKYGKAKARRSFQFSKR</sequence>
<accession>A0A1L3SR14</accession>
<evidence type="ECO:0000313" key="8">
    <source>
        <dbReference type="Proteomes" id="UP000182840"/>
    </source>
</evidence>
<dbReference type="GO" id="GO:0006412">
    <property type="term" value="P:translation"/>
    <property type="evidence" value="ECO:0007669"/>
    <property type="project" value="UniProtKB-UniRule"/>
</dbReference>
<dbReference type="EMBL" id="CP018171">
    <property type="protein sequence ID" value="APH71844.1"/>
    <property type="molecule type" value="Genomic_DNA"/>
</dbReference>
<dbReference type="GO" id="GO:0022627">
    <property type="term" value="C:cytosolic small ribosomal subunit"/>
    <property type="evidence" value="ECO:0007669"/>
    <property type="project" value="TreeGrafter"/>
</dbReference>
<reference evidence="8" key="1">
    <citation type="submission" date="2016-11" db="EMBL/GenBank/DDBJ databases">
        <title>Mesorhizobium oceanicum sp. nov., isolated from deep seawater in South China Sea.</title>
        <authorList>
            <person name="Fu G.-Y."/>
        </authorList>
    </citation>
    <scope>NUCLEOTIDE SEQUENCE [LARGE SCALE GENOMIC DNA]</scope>
    <source>
        <strain evidence="8">B7</strain>
    </source>
</reference>
<evidence type="ECO:0000256" key="6">
    <source>
        <dbReference type="RuleBase" id="RU003815"/>
    </source>
</evidence>
<evidence type="ECO:0000256" key="2">
    <source>
        <dbReference type="ARBA" id="ARBA00022980"/>
    </source>
</evidence>
<dbReference type="PROSITE" id="PS00360">
    <property type="entry name" value="RIBOSOMAL_S9"/>
    <property type="match status" value="1"/>
</dbReference>
<evidence type="ECO:0000256" key="5">
    <source>
        <dbReference type="HAMAP-Rule" id="MF_00532"/>
    </source>
</evidence>
<dbReference type="HAMAP" id="MF_00532_B">
    <property type="entry name" value="Ribosomal_uS9_B"/>
    <property type="match status" value="1"/>
</dbReference>
<keyword evidence="2 5" id="KW-0689">Ribosomal protein</keyword>
<dbReference type="InterPro" id="IPR014721">
    <property type="entry name" value="Ribsml_uS5_D2-typ_fold_subgr"/>
</dbReference>
<dbReference type="GO" id="GO:0003723">
    <property type="term" value="F:RNA binding"/>
    <property type="evidence" value="ECO:0007669"/>
    <property type="project" value="TreeGrafter"/>
</dbReference>
<dbReference type="KEGG" id="meso:BSQ44_11030"/>
<dbReference type="GO" id="GO:0003735">
    <property type="term" value="F:structural constituent of ribosome"/>
    <property type="evidence" value="ECO:0007669"/>
    <property type="project" value="InterPro"/>
</dbReference>
<protein>
    <recommendedName>
        <fullName evidence="4 5">Small ribosomal subunit protein uS9</fullName>
    </recommendedName>
</protein>
<dbReference type="PANTHER" id="PTHR21569:SF1">
    <property type="entry name" value="SMALL RIBOSOMAL SUBUNIT PROTEIN US9M"/>
    <property type="match status" value="1"/>
</dbReference>
<gene>
    <name evidence="5" type="primary">rpsI</name>
    <name evidence="7" type="ORF">BSQ44_11030</name>
</gene>
<dbReference type="PANTHER" id="PTHR21569">
    <property type="entry name" value="RIBOSOMAL PROTEIN S9"/>
    <property type="match status" value="1"/>
</dbReference>
<evidence type="ECO:0000256" key="3">
    <source>
        <dbReference type="ARBA" id="ARBA00023274"/>
    </source>
</evidence>
<dbReference type="Gene3D" id="3.30.230.10">
    <property type="match status" value="1"/>
</dbReference>
<dbReference type="InterPro" id="IPR020574">
    <property type="entry name" value="Ribosomal_uS9_CS"/>
</dbReference>
<dbReference type="STRING" id="1670800.BSQ44_11030"/>
<dbReference type="InterPro" id="IPR000754">
    <property type="entry name" value="Ribosomal_uS9"/>
</dbReference>
<dbReference type="AlphaFoldDB" id="A0A1L3SR14"/>